<feature type="domain" description="Transcription regulator PadR N-terminal" evidence="2">
    <location>
        <begin position="31"/>
        <end position="99"/>
    </location>
</feature>
<dbReference type="GO" id="GO:0006355">
    <property type="term" value="P:regulation of DNA-templated transcription"/>
    <property type="evidence" value="ECO:0007669"/>
    <property type="project" value="UniProtKB-ARBA"/>
</dbReference>
<name>A0A934S6P9_9BACT</name>
<dbReference type="Gene3D" id="1.10.10.10">
    <property type="entry name" value="Winged helix-like DNA-binding domain superfamily/Winged helix DNA-binding domain"/>
    <property type="match status" value="1"/>
</dbReference>
<comment type="caution">
    <text evidence="3">The sequence shown here is derived from an EMBL/GenBank/DDBJ whole genome shotgun (WGS) entry which is preliminary data.</text>
</comment>
<organism evidence="3 4">
    <name type="scientific">Luteolibacter pohnpeiensis</name>
    <dbReference type="NCBI Taxonomy" id="454153"/>
    <lineage>
        <taxon>Bacteria</taxon>
        <taxon>Pseudomonadati</taxon>
        <taxon>Verrucomicrobiota</taxon>
        <taxon>Verrucomicrobiia</taxon>
        <taxon>Verrucomicrobiales</taxon>
        <taxon>Verrucomicrobiaceae</taxon>
        <taxon>Luteolibacter</taxon>
    </lineage>
</organism>
<dbReference type="Proteomes" id="UP000603141">
    <property type="component" value="Unassembled WGS sequence"/>
</dbReference>
<dbReference type="SUPFAM" id="SSF46785">
    <property type="entry name" value="Winged helix' DNA-binding domain"/>
    <property type="match status" value="1"/>
</dbReference>
<dbReference type="InterPro" id="IPR011991">
    <property type="entry name" value="ArsR-like_HTH"/>
</dbReference>
<dbReference type="PANTHER" id="PTHR33169:SF14">
    <property type="entry name" value="TRANSCRIPTIONAL REGULATOR RV3488"/>
    <property type="match status" value="1"/>
</dbReference>
<evidence type="ECO:0000256" key="1">
    <source>
        <dbReference type="SAM" id="MobiDB-lite"/>
    </source>
</evidence>
<dbReference type="AlphaFoldDB" id="A0A934S6P9"/>
<reference evidence="3" key="1">
    <citation type="submission" date="2021-01" db="EMBL/GenBank/DDBJ databases">
        <title>Modified the classification status of verrucomicrobia.</title>
        <authorList>
            <person name="Feng X."/>
        </authorList>
    </citation>
    <scope>NUCLEOTIDE SEQUENCE</scope>
    <source>
        <strain evidence="3">KCTC 22041</strain>
    </source>
</reference>
<proteinExistence type="predicted"/>
<dbReference type="RefSeq" id="WP_200269247.1">
    <property type="nucleotide sequence ID" value="NZ_JAENIJ010000009.1"/>
</dbReference>
<protein>
    <submittedName>
        <fullName evidence="3">PadR family transcriptional regulator</fullName>
    </submittedName>
</protein>
<dbReference type="InterPro" id="IPR036390">
    <property type="entry name" value="WH_DNA-bd_sf"/>
</dbReference>
<accession>A0A934S6P9</accession>
<sequence>MSNLEANSEFSREMFENWTIQMRKGVLDLCILNALAEREWYGYELVKALVAVPGVGVAEGSIYPLLARLRKQGLVETRLEESSEGPARKYYRATTAGRSLAVEMAAYFEEMTRGVRGFQQASDAAANPDGSSSFNHSKDKLSS</sequence>
<dbReference type="InterPro" id="IPR005149">
    <property type="entry name" value="Tscrpt_reg_PadR_N"/>
</dbReference>
<evidence type="ECO:0000313" key="4">
    <source>
        <dbReference type="Proteomes" id="UP000603141"/>
    </source>
</evidence>
<gene>
    <name evidence="3" type="ORF">JIN85_07585</name>
</gene>
<keyword evidence="4" id="KW-1185">Reference proteome</keyword>
<dbReference type="InterPro" id="IPR052509">
    <property type="entry name" value="Metal_resp_DNA-bind_regulator"/>
</dbReference>
<feature type="region of interest" description="Disordered" evidence="1">
    <location>
        <begin position="119"/>
        <end position="143"/>
    </location>
</feature>
<evidence type="ECO:0000313" key="3">
    <source>
        <dbReference type="EMBL" id="MBK1882270.1"/>
    </source>
</evidence>
<evidence type="ECO:0000259" key="2">
    <source>
        <dbReference type="Pfam" id="PF03551"/>
    </source>
</evidence>
<dbReference type="PANTHER" id="PTHR33169">
    <property type="entry name" value="PADR-FAMILY TRANSCRIPTIONAL REGULATOR"/>
    <property type="match status" value="1"/>
</dbReference>
<dbReference type="Pfam" id="PF03551">
    <property type="entry name" value="PadR"/>
    <property type="match status" value="1"/>
</dbReference>
<dbReference type="CDD" id="cd00090">
    <property type="entry name" value="HTH_ARSR"/>
    <property type="match status" value="1"/>
</dbReference>
<dbReference type="EMBL" id="JAENIJ010000009">
    <property type="protein sequence ID" value="MBK1882270.1"/>
    <property type="molecule type" value="Genomic_DNA"/>
</dbReference>
<dbReference type="InterPro" id="IPR036388">
    <property type="entry name" value="WH-like_DNA-bd_sf"/>
</dbReference>